<organism evidence="6 7">
    <name type="scientific">Oikopleura dioica</name>
    <name type="common">Tunicate</name>
    <dbReference type="NCBI Taxonomy" id="34765"/>
    <lineage>
        <taxon>Eukaryota</taxon>
        <taxon>Metazoa</taxon>
        <taxon>Chordata</taxon>
        <taxon>Tunicata</taxon>
        <taxon>Appendicularia</taxon>
        <taxon>Copelata</taxon>
        <taxon>Oikopleuridae</taxon>
        <taxon>Oikopleura</taxon>
    </lineage>
</organism>
<reference evidence="6 7" key="1">
    <citation type="submission" date="2021-04" db="EMBL/GenBank/DDBJ databases">
        <authorList>
            <person name="Bliznina A."/>
        </authorList>
    </citation>
    <scope>NUCLEOTIDE SEQUENCE [LARGE SCALE GENOMIC DNA]</scope>
</reference>
<feature type="region of interest" description="Disordered" evidence="3">
    <location>
        <begin position="148"/>
        <end position="172"/>
    </location>
</feature>
<dbReference type="InterPro" id="IPR012677">
    <property type="entry name" value="Nucleotide-bd_a/b_plait_sf"/>
</dbReference>
<protein>
    <submittedName>
        <fullName evidence="6">Oidioi.mRNA.OKI2018_I69.chr2.g8284.t1.cds</fullName>
    </submittedName>
</protein>
<dbReference type="Proteomes" id="UP001158576">
    <property type="component" value="Chromosome 2"/>
</dbReference>
<feature type="region of interest" description="Disordered" evidence="3">
    <location>
        <begin position="343"/>
        <end position="363"/>
    </location>
</feature>
<dbReference type="InterPro" id="IPR014886">
    <property type="entry name" value="La_xRRM"/>
</dbReference>
<dbReference type="PROSITE" id="PS51939">
    <property type="entry name" value="XRRM"/>
    <property type="match status" value="1"/>
</dbReference>
<dbReference type="SUPFAM" id="SSF54928">
    <property type="entry name" value="RNA-binding domain, RBD"/>
    <property type="match status" value="1"/>
</dbReference>
<keyword evidence="7" id="KW-1185">Reference proteome</keyword>
<evidence type="ECO:0000259" key="4">
    <source>
        <dbReference type="PROSITE" id="PS50102"/>
    </source>
</evidence>
<evidence type="ECO:0000256" key="3">
    <source>
        <dbReference type="SAM" id="MobiDB-lite"/>
    </source>
</evidence>
<feature type="region of interest" description="Disordered" evidence="3">
    <location>
        <begin position="279"/>
        <end position="306"/>
    </location>
</feature>
<feature type="compositionally biased region" description="Basic residues" evidence="3">
    <location>
        <begin position="343"/>
        <end position="356"/>
    </location>
</feature>
<evidence type="ECO:0000256" key="1">
    <source>
        <dbReference type="ARBA" id="ARBA00022884"/>
    </source>
</evidence>
<gene>
    <name evidence="6" type="ORF">OKIOD_LOCUS17049</name>
</gene>
<name>A0ABN7TDE1_OIKDI</name>
<feature type="domain" description="RRM" evidence="4">
    <location>
        <begin position="481"/>
        <end position="550"/>
    </location>
</feature>
<dbReference type="PROSITE" id="PS50102">
    <property type="entry name" value="RRM"/>
    <property type="match status" value="1"/>
</dbReference>
<dbReference type="InterPro" id="IPR035979">
    <property type="entry name" value="RBD_domain_sf"/>
</dbReference>
<evidence type="ECO:0000313" key="7">
    <source>
        <dbReference type="Proteomes" id="UP001158576"/>
    </source>
</evidence>
<dbReference type="EMBL" id="OU015567">
    <property type="protein sequence ID" value="CAG5114220.1"/>
    <property type="molecule type" value="Genomic_DNA"/>
</dbReference>
<sequence length="607" mass="69827">MEALVKALSDCTPSFITIPRHKKGNACGYAFLEFNSIKLAQKVHSDFNSKRAMSTAFLLTSNRRKLFQNKMREKQSSILEEDIPIPPPCLRFLPEDERLRRKPRTPLVEVQSNNLQRDDAKNTAELPKTQTEKQMSIDENYVDIQLTDQPEIPTDRVSRKRRRSPSSQDLIDGLECHPVKELKIDPDSIEVQAEPAEEHELIIQESKETQDAVEPSEPTRPISLFLRARRNSFPPLFGCYAHHGLTYWAPELYAFEQGTVSSNPPAISNGLHQDVLIPPQNGGSATKLSQPERELISTGTQTESSSINERVEHLLKYGRSQAEQLKSRKRKIPSTISVVPAKKRRRKSRIRRRNKGVSKPINTRNRRSMSNLIIPSWGGNRFKAYLGSEWQKMKREYKQMQKSNMGRLKQRLKDDTFRFMGAALRKHIKHDEVCKGLSDDEDEDDQSATENEMDFNSTYPVLRVHDPRGARRKGDAPTYRPGVIVKITSDGALSTHERIRARFDEYGNVAYVDVKPGSNVGYVRFSNQSGAQKAIELEGMFKLELLTGREEDNYWEDLLQKRETKRSSKRKKTRGVDRLARRAAKQKKKERKLHILFDVDMEDENDF</sequence>
<accession>A0ABN7TDE1</accession>
<feature type="domain" description="XRRM" evidence="5">
    <location>
        <begin position="478"/>
        <end position="585"/>
    </location>
</feature>
<dbReference type="InterPro" id="IPR000504">
    <property type="entry name" value="RRM_dom"/>
</dbReference>
<proteinExistence type="predicted"/>
<feature type="compositionally biased region" description="Polar residues" evidence="3">
    <location>
        <begin position="297"/>
        <end position="306"/>
    </location>
</feature>
<keyword evidence="1 2" id="KW-0694">RNA-binding</keyword>
<dbReference type="Gene3D" id="3.30.70.330">
    <property type="match status" value="1"/>
</dbReference>
<evidence type="ECO:0000256" key="2">
    <source>
        <dbReference type="PROSITE-ProRule" id="PRU00176"/>
    </source>
</evidence>
<evidence type="ECO:0000259" key="5">
    <source>
        <dbReference type="PROSITE" id="PS51939"/>
    </source>
</evidence>
<dbReference type="Pfam" id="PF08777">
    <property type="entry name" value="RRM_3"/>
    <property type="match status" value="1"/>
</dbReference>
<evidence type="ECO:0000313" key="6">
    <source>
        <dbReference type="EMBL" id="CAG5114220.1"/>
    </source>
</evidence>
<feature type="region of interest" description="Disordered" evidence="3">
    <location>
        <begin position="563"/>
        <end position="589"/>
    </location>
</feature>